<accession>A0A1M3T0G4</accession>
<dbReference type="VEuPathDB" id="FungiDB:ASPFODRAFT_53744"/>
<gene>
    <name evidence="1" type="ORF">ASPFODRAFT_53744</name>
</gene>
<dbReference type="Proteomes" id="UP000184063">
    <property type="component" value="Unassembled WGS sequence"/>
</dbReference>
<sequence length="92" mass="10376">MFFNKYPSKSLGISYKICENISKAPNIFLYSPYWRHGEVATTVQQQATAPRIPTVPTSPGVTKGTIGVNRWVPRRHCIHATLAIRTKQLDGY</sequence>
<reference evidence="2" key="1">
    <citation type="journal article" date="2017" name="Genome Biol.">
        <title>Comparative genomics reveals high biological diversity and specific adaptations in the industrially and medically important fungal genus Aspergillus.</title>
        <authorList>
            <person name="de Vries R.P."/>
            <person name="Riley R."/>
            <person name="Wiebenga A."/>
            <person name="Aguilar-Osorio G."/>
            <person name="Amillis S."/>
            <person name="Uchima C.A."/>
            <person name="Anderluh G."/>
            <person name="Asadollahi M."/>
            <person name="Askin M."/>
            <person name="Barry K."/>
            <person name="Battaglia E."/>
            <person name="Bayram O."/>
            <person name="Benocci T."/>
            <person name="Braus-Stromeyer S.A."/>
            <person name="Caldana C."/>
            <person name="Canovas D."/>
            <person name="Cerqueira G.C."/>
            <person name="Chen F."/>
            <person name="Chen W."/>
            <person name="Choi C."/>
            <person name="Clum A."/>
            <person name="Dos Santos R.A."/>
            <person name="Damasio A.R."/>
            <person name="Diallinas G."/>
            <person name="Emri T."/>
            <person name="Fekete E."/>
            <person name="Flipphi M."/>
            <person name="Freyberg S."/>
            <person name="Gallo A."/>
            <person name="Gournas C."/>
            <person name="Habgood R."/>
            <person name="Hainaut M."/>
            <person name="Harispe M.L."/>
            <person name="Henrissat B."/>
            <person name="Hilden K.S."/>
            <person name="Hope R."/>
            <person name="Hossain A."/>
            <person name="Karabika E."/>
            <person name="Karaffa L."/>
            <person name="Karanyi Z."/>
            <person name="Krasevec N."/>
            <person name="Kuo A."/>
            <person name="Kusch H."/>
            <person name="LaButti K."/>
            <person name="Lagendijk E.L."/>
            <person name="Lapidus A."/>
            <person name="Levasseur A."/>
            <person name="Lindquist E."/>
            <person name="Lipzen A."/>
            <person name="Logrieco A.F."/>
            <person name="MacCabe A."/>
            <person name="Maekelae M.R."/>
            <person name="Malavazi I."/>
            <person name="Melin P."/>
            <person name="Meyer V."/>
            <person name="Mielnichuk N."/>
            <person name="Miskei M."/>
            <person name="Molnar A.P."/>
            <person name="Mule G."/>
            <person name="Ngan C.Y."/>
            <person name="Orejas M."/>
            <person name="Orosz E."/>
            <person name="Ouedraogo J.P."/>
            <person name="Overkamp K.M."/>
            <person name="Park H.-S."/>
            <person name="Perrone G."/>
            <person name="Piumi F."/>
            <person name="Punt P.J."/>
            <person name="Ram A.F."/>
            <person name="Ramon A."/>
            <person name="Rauscher S."/>
            <person name="Record E."/>
            <person name="Riano-Pachon D.M."/>
            <person name="Robert V."/>
            <person name="Roehrig J."/>
            <person name="Ruller R."/>
            <person name="Salamov A."/>
            <person name="Salih N.S."/>
            <person name="Samson R.A."/>
            <person name="Sandor E."/>
            <person name="Sanguinetti M."/>
            <person name="Schuetze T."/>
            <person name="Sepcic K."/>
            <person name="Shelest E."/>
            <person name="Sherlock G."/>
            <person name="Sophianopoulou V."/>
            <person name="Squina F.M."/>
            <person name="Sun H."/>
            <person name="Susca A."/>
            <person name="Todd R.B."/>
            <person name="Tsang A."/>
            <person name="Unkles S.E."/>
            <person name="van de Wiele N."/>
            <person name="van Rossen-Uffink D."/>
            <person name="Oliveira J.V."/>
            <person name="Vesth T.C."/>
            <person name="Visser J."/>
            <person name="Yu J.-H."/>
            <person name="Zhou M."/>
            <person name="Andersen M.R."/>
            <person name="Archer D.B."/>
            <person name="Baker S.E."/>
            <person name="Benoit I."/>
            <person name="Brakhage A.A."/>
            <person name="Braus G.H."/>
            <person name="Fischer R."/>
            <person name="Frisvad J.C."/>
            <person name="Goldman G.H."/>
            <person name="Houbraken J."/>
            <person name="Oakley B."/>
            <person name="Pocsi I."/>
            <person name="Scazzocchio C."/>
            <person name="Seiboth B."/>
            <person name="vanKuyk P.A."/>
            <person name="Wortman J."/>
            <person name="Dyer P.S."/>
            <person name="Grigoriev I.V."/>
        </authorList>
    </citation>
    <scope>NUCLEOTIDE SEQUENCE [LARGE SCALE GENOMIC DNA]</scope>
    <source>
        <strain evidence="2">CBS 106.47</strain>
    </source>
</reference>
<proteinExistence type="predicted"/>
<evidence type="ECO:0000313" key="1">
    <source>
        <dbReference type="EMBL" id="OJZ80233.1"/>
    </source>
</evidence>
<evidence type="ECO:0000313" key="2">
    <source>
        <dbReference type="Proteomes" id="UP000184063"/>
    </source>
</evidence>
<protein>
    <submittedName>
        <fullName evidence="1">Uncharacterized protein</fullName>
    </submittedName>
</protein>
<organism evidence="1 2">
    <name type="scientific">Aspergillus luchuensis (strain CBS 106.47)</name>
    <dbReference type="NCBI Taxonomy" id="1137211"/>
    <lineage>
        <taxon>Eukaryota</taxon>
        <taxon>Fungi</taxon>
        <taxon>Dikarya</taxon>
        <taxon>Ascomycota</taxon>
        <taxon>Pezizomycotina</taxon>
        <taxon>Eurotiomycetes</taxon>
        <taxon>Eurotiomycetidae</taxon>
        <taxon>Eurotiales</taxon>
        <taxon>Aspergillaceae</taxon>
        <taxon>Aspergillus</taxon>
        <taxon>Aspergillus subgen. Circumdati</taxon>
    </lineage>
</organism>
<name>A0A1M3T0G4_ASPLC</name>
<dbReference type="EMBL" id="KV878258">
    <property type="protein sequence ID" value="OJZ80233.1"/>
    <property type="molecule type" value="Genomic_DNA"/>
</dbReference>
<dbReference type="AlphaFoldDB" id="A0A1M3T0G4"/>